<dbReference type="Pfam" id="PF01344">
    <property type="entry name" value="Kelch_1"/>
    <property type="match status" value="1"/>
</dbReference>
<keyword evidence="3" id="KW-1185">Reference proteome</keyword>
<dbReference type="SMART" id="SM00612">
    <property type="entry name" value="Kelch"/>
    <property type="match status" value="1"/>
</dbReference>
<dbReference type="AlphaFoldDB" id="A0A672G8Q6"/>
<dbReference type="PANTHER" id="PTHR45632:SF13">
    <property type="entry name" value="KELCH-LIKE PROTEIN 26"/>
    <property type="match status" value="1"/>
</dbReference>
<reference evidence="2" key="1">
    <citation type="submission" date="2019-06" db="EMBL/GenBank/DDBJ databases">
        <authorList>
            <consortium name="Wellcome Sanger Institute Data Sharing"/>
        </authorList>
    </citation>
    <scope>NUCLEOTIDE SEQUENCE [LARGE SCALE GENOMIC DNA]</scope>
</reference>
<dbReference type="OMA" id="GCAVLHQ"/>
<reference evidence="2" key="3">
    <citation type="submission" date="2025-09" db="UniProtKB">
        <authorList>
            <consortium name="Ensembl"/>
        </authorList>
    </citation>
    <scope>IDENTIFICATION</scope>
</reference>
<reference evidence="2" key="2">
    <citation type="submission" date="2025-08" db="UniProtKB">
        <authorList>
            <consortium name="Ensembl"/>
        </authorList>
    </citation>
    <scope>IDENTIFICATION</scope>
</reference>
<dbReference type="Ensembl" id="ENSSFAT00005015893.1">
    <property type="protein sequence ID" value="ENSSFAP00005015268.1"/>
    <property type="gene ID" value="ENSSFAG00005008167.1"/>
</dbReference>
<name>A0A672G8Q6_SALFA</name>
<sequence length="72" mass="8092">MHVCRCYVTVTVLKGLIYALGGYDGQMHLDSAEHYQPESNQWTLIAPMRERRSGAGCAVLHQKVSDSKEQLN</sequence>
<evidence type="ECO:0000256" key="1">
    <source>
        <dbReference type="ARBA" id="ARBA00022441"/>
    </source>
</evidence>
<keyword evidence="1" id="KW-0880">Kelch repeat</keyword>
<dbReference type="InterPro" id="IPR015915">
    <property type="entry name" value="Kelch-typ_b-propeller"/>
</dbReference>
<evidence type="ECO:0000313" key="3">
    <source>
        <dbReference type="Proteomes" id="UP000472267"/>
    </source>
</evidence>
<dbReference type="InterPro" id="IPR006652">
    <property type="entry name" value="Kelch_1"/>
</dbReference>
<dbReference type="Gene3D" id="2.120.10.80">
    <property type="entry name" value="Kelch-type beta propeller"/>
    <property type="match status" value="1"/>
</dbReference>
<dbReference type="InParanoid" id="A0A672G8Q6"/>
<dbReference type="PANTHER" id="PTHR45632">
    <property type="entry name" value="LD33804P"/>
    <property type="match status" value="1"/>
</dbReference>
<proteinExistence type="predicted"/>
<accession>A0A672G8Q6</accession>
<dbReference type="SUPFAM" id="SSF117281">
    <property type="entry name" value="Kelch motif"/>
    <property type="match status" value="1"/>
</dbReference>
<protein>
    <submittedName>
        <fullName evidence="2">Uncharacterized protein</fullName>
    </submittedName>
</protein>
<organism evidence="2 3">
    <name type="scientific">Salarias fasciatus</name>
    <name type="common">Jewelled blenny</name>
    <name type="synonym">Blennius fasciatus</name>
    <dbReference type="NCBI Taxonomy" id="181472"/>
    <lineage>
        <taxon>Eukaryota</taxon>
        <taxon>Metazoa</taxon>
        <taxon>Chordata</taxon>
        <taxon>Craniata</taxon>
        <taxon>Vertebrata</taxon>
        <taxon>Euteleostomi</taxon>
        <taxon>Actinopterygii</taxon>
        <taxon>Neopterygii</taxon>
        <taxon>Teleostei</taxon>
        <taxon>Neoteleostei</taxon>
        <taxon>Acanthomorphata</taxon>
        <taxon>Ovalentaria</taxon>
        <taxon>Blenniimorphae</taxon>
        <taxon>Blenniiformes</taxon>
        <taxon>Blennioidei</taxon>
        <taxon>Blenniidae</taxon>
        <taxon>Salariinae</taxon>
        <taxon>Salarias</taxon>
    </lineage>
</organism>
<dbReference type="Proteomes" id="UP000472267">
    <property type="component" value="Chromosome 12"/>
</dbReference>
<evidence type="ECO:0000313" key="2">
    <source>
        <dbReference type="Ensembl" id="ENSSFAP00005015268.1"/>
    </source>
</evidence>